<comment type="caution">
    <text evidence="1">The sequence shown here is derived from an EMBL/GenBank/DDBJ whole genome shotgun (WGS) entry which is preliminary data.</text>
</comment>
<keyword evidence="2" id="KW-1185">Reference proteome</keyword>
<sequence>MRFKVIAYYNQMTKITFQSTDNQDLVFNDFGAAKCFVNALKELGSYERYSFQIVSMDQELMLPSSTSSPHEKKYLYSY</sequence>
<organism evidence="1 2">
    <name type="scientific">Pontibacillus salipaludis</name>
    <dbReference type="NCBI Taxonomy" id="1697394"/>
    <lineage>
        <taxon>Bacteria</taxon>
        <taxon>Bacillati</taxon>
        <taxon>Bacillota</taxon>
        <taxon>Bacilli</taxon>
        <taxon>Bacillales</taxon>
        <taxon>Bacillaceae</taxon>
        <taxon>Pontibacillus</taxon>
    </lineage>
</organism>
<dbReference type="Proteomes" id="UP000642571">
    <property type="component" value="Unassembled WGS sequence"/>
</dbReference>
<protein>
    <submittedName>
        <fullName evidence="1">Uncharacterized protein</fullName>
    </submittedName>
</protein>
<gene>
    <name evidence="1" type="ORF">GCM10011389_35160</name>
</gene>
<proteinExistence type="predicted"/>
<evidence type="ECO:0000313" key="2">
    <source>
        <dbReference type="Proteomes" id="UP000642571"/>
    </source>
</evidence>
<reference evidence="2" key="1">
    <citation type="journal article" date="2019" name="Int. J. Syst. Evol. Microbiol.">
        <title>The Global Catalogue of Microorganisms (GCM) 10K type strain sequencing project: providing services to taxonomists for standard genome sequencing and annotation.</title>
        <authorList>
            <consortium name="The Broad Institute Genomics Platform"/>
            <consortium name="The Broad Institute Genome Sequencing Center for Infectious Disease"/>
            <person name="Wu L."/>
            <person name="Ma J."/>
        </authorList>
    </citation>
    <scope>NUCLEOTIDE SEQUENCE [LARGE SCALE GENOMIC DNA]</scope>
    <source>
        <strain evidence="2">CGMCC 1.15353</strain>
    </source>
</reference>
<name>A0ABQ1QGG3_9BACI</name>
<evidence type="ECO:0000313" key="1">
    <source>
        <dbReference type="EMBL" id="GGD24310.1"/>
    </source>
</evidence>
<accession>A0ABQ1QGG3</accession>
<dbReference type="EMBL" id="BMIN01000020">
    <property type="protein sequence ID" value="GGD24310.1"/>
    <property type="molecule type" value="Genomic_DNA"/>
</dbReference>
<dbReference type="RefSeq" id="WP_188655682.1">
    <property type="nucleotide sequence ID" value="NZ_BMIN01000020.1"/>
</dbReference>